<dbReference type="InterPro" id="IPR012312">
    <property type="entry name" value="Hemerythrin-like"/>
</dbReference>
<dbReference type="GeneID" id="91755937"/>
<sequence length="154" mass="18398">MQNVETISLFMTRDHVSGDNELEETLKEVKRRDWERAWNKAKIASARIKTHIFLEEEVLFPYLKGPDLDNWISELMMQHVAIWNLLDNILRLVEERDNETEVKLILLMQLLKAHNSIEEHSIYRELDKELAWNPNILFELRDSILPAGWKPKYM</sequence>
<proteinExistence type="predicted"/>
<evidence type="ECO:0000313" key="2">
    <source>
        <dbReference type="EMBL" id="AIM27577.1"/>
    </source>
</evidence>
<dbReference type="RefSeq" id="WP_012021380.1">
    <property type="nucleotide sequence ID" value="NZ_CP008822.1"/>
</dbReference>
<evidence type="ECO:0000259" key="1">
    <source>
        <dbReference type="Pfam" id="PF01814"/>
    </source>
</evidence>
<dbReference type="Pfam" id="PF01814">
    <property type="entry name" value="Hemerythrin"/>
    <property type="match status" value="1"/>
</dbReference>
<reference evidence="2 3" key="1">
    <citation type="journal article" date="2014" name="J. Bacteriol.">
        <title>Role of an Archaeal PitA Transporter in the Copper and Arsenic Resistance of Metallosphaera sedula, an Extreme Thermoacidophile.</title>
        <authorList>
            <person name="McCarthy S."/>
            <person name="Ai C."/>
            <person name="Wheaton G."/>
            <person name="Tevatia R."/>
            <person name="Eckrich V."/>
            <person name="Kelly R."/>
            <person name="Blum P."/>
        </authorList>
    </citation>
    <scope>NUCLEOTIDE SEQUENCE [LARGE SCALE GENOMIC DNA]</scope>
    <source>
        <strain evidence="2 3">CuR1</strain>
    </source>
</reference>
<dbReference type="AlphaFoldDB" id="A0A088E7A2"/>
<dbReference type="Gene3D" id="1.20.120.520">
    <property type="entry name" value="nmb1532 protein domain like"/>
    <property type="match status" value="1"/>
</dbReference>
<name>A0A088E7A2_9CREN</name>
<gene>
    <name evidence="2" type="ORF">HA72_1436</name>
</gene>
<dbReference type="Proteomes" id="UP000029084">
    <property type="component" value="Chromosome"/>
</dbReference>
<dbReference type="OMA" id="WISELMM"/>
<dbReference type="EMBL" id="CP008822">
    <property type="protein sequence ID" value="AIM27577.1"/>
    <property type="molecule type" value="Genomic_DNA"/>
</dbReference>
<feature type="domain" description="Hemerythrin-like" evidence="1">
    <location>
        <begin position="45"/>
        <end position="124"/>
    </location>
</feature>
<evidence type="ECO:0000313" key="3">
    <source>
        <dbReference type="Proteomes" id="UP000029084"/>
    </source>
</evidence>
<organism evidence="2 3">
    <name type="scientific">Metallosphaera sedula</name>
    <dbReference type="NCBI Taxonomy" id="43687"/>
    <lineage>
        <taxon>Archaea</taxon>
        <taxon>Thermoproteota</taxon>
        <taxon>Thermoprotei</taxon>
        <taxon>Sulfolobales</taxon>
        <taxon>Sulfolobaceae</taxon>
        <taxon>Metallosphaera</taxon>
    </lineage>
</organism>
<protein>
    <recommendedName>
        <fullName evidence="1">Hemerythrin-like domain-containing protein</fullName>
    </recommendedName>
</protein>
<accession>A0A088E7A2</accession>